<dbReference type="Gene3D" id="3.90.190.20">
    <property type="entry name" value="Mur ligase, C-terminal domain"/>
    <property type="match status" value="1"/>
</dbReference>
<dbReference type="Gene3D" id="3.40.50.720">
    <property type="entry name" value="NAD(P)-binding Rossmann-like Domain"/>
    <property type="match status" value="1"/>
</dbReference>
<comment type="caution">
    <text evidence="18">The sequence shown here is derived from an EMBL/GenBank/DDBJ whole genome shotgun (WGS) entry which is preliminary data.</text>
</comment>
<evidence type="ECO:0000256" key="5">
    <source>
        <dbReference type="ARBA" id="ARBA00022598"/>
    </source>
</evidence>
<keyword evidence="5 14" id="KW-0436">Ligase</keyword>
<comment type="function">
    <text evidence="14">Cell wall formation.</text>
</comment>
<dbReference type="InterPro" id="IPR004101">
    <property type="entry name" value="Mur_ligase_C"/>
</dbReference>
<proteinExistence type="inferred from homology"/>
<evidence type="ECO:0000256" key="14">
    <source>
        <dbReference type="HAMAP-Rule" id="MF_00046"/>
    </source>
</evidence>
<dbReference type="GO" id="GO:0071555">
    <property type="term" value="P:cell wall organization"/>
    <property type="evidence" value="ECO:0007669"/>
    <property type="project" value="UniProtKB-KW"/>
</dbReference>
<dbReference type="InterPro" id="IPR000713">
    <property type="entry name" value="Mur_ligase_N"/>
</dbReference>
<evidence type="ECO:0000313" key="18">
    <source>
        <dbReference type="EMBL" id="RGD75775.1"/>
    </source>
</evidence>
<feature type="domain" description="Mur ligase N-terminal catalytic" evidence="15">
    <location>
        <begin position="10"/>
        <end position="109"/>
    </location>
</feature>
<comment type="similarity">
    <text evidence="14">Belongs to the MurCDEF family.</text>
</comment>
<feature type="binding site" evidence="14">
    <location>
        <begin position="117"/>
        <end position="123"/>
    </location>
    <ligand>
        <name>ATP</name>
        <dbReference type="ChEBI" id="CHEBI:30616"/>
    </ligand>
</feature>
<name>A0A3E3E3F0_9FIRM</name>
<evidence type="ECO:0000259" key="16">
    <source>
        <dbReference type="Pfam" id="PF02875"/>
    </source>
</evidence>
<evidence type="ECO:0000256" key="10">
    <source>
        <dbReference type="ARBA" id="ARBA00022984"/>
    </source>
</evidence>
<evidence type="ECO:0000256" key="12">
    <source>
        <dbReference type="ARBA" id="ARBA00023316"/>
    </source>
</evidence>
<sequence>MNIDLENIKKIYFIGIGGTSMSGLALMSKVNGKDVLGSDMRPCVYTEKLEKNGIKVIIGHNKENITDDIDLIVYSAAIRENNPERVEGKNKGILELERSVFLGLISRYYKRTIAVSGTHGKTTTSSLMSLVFLNANLDPSISIGGTLKKINGNSRVGDSDYFVIEACEFVDSFLHSRHFVGTIQNIEKDHLDYFTGGIEQIKESFRKFAEITPKDGMLVVNGDDENVLDILDGLECKIVKAGLSDSNDFVAKNITYDKFGNPNFDVYKGGEFYYKFELNIPGEHNVLNALSVVAVSDFFMIDKEVINDSFKEFTGAKRRFEKRGIVNDITVIEDYAHHPTELKVTIDACKNYEHNKLFVIFQPHTYSRTFLLFDEFVEAMKGADELILNDIYSDREDNEWNIYSEDIANKVIEKYNIPSRVISEFSDIRDYVVNNAKPGDFVLVAGSQSINQVAYDIVEKLKEVYK</sequence>
<dbReference type="GO" id="GO:0008360">
    <property type="term" value="P:regulation of cell shape"/>
    <property type="evidence" value="ECO:0007669"/>
    <property type="project" value="UniProtKB-KW"/>
</dbReference>
<dbReference type="GO" id="GO:0008763">
    <property type="term" value="F:UDP-N-acetylmuramate-L-alanine ligase activity"/>
    <property type="evidence" value="ECO:0007669"/>
    <property type="project" value="UniProtKB-UniRule"/>
</dbReference>
<keyword evidence="11 14" id="KW-0131">Cell cycle</keyword>
<dbReference type="Gene3D" id="3.40.1190.10">
    <property type="entry name" value="Mur-like, catalytic domain"/>
    <property type="match status" value="1"/>
</dbReference>
<evidence type="ECO:0000256" key="2">
    <source>
        <dbReference type="ARBA" id="ARBA00004752"/>
    </source>
</evidence>
<evidence type="ECO:0000256" key="9">
    <source>
        <dbReference type="ARBA" id="ARBA00022960"/>
    </source>
</evidence>
<dbReference type="AlphaFoldDB" id="A0A3E3E3F0"/>
<dbReference type="InterPro" id="IPR036615">
    <property type="entry name" value="Mur_ligase_C_dom_sf"/>
</dbReference>
<evidence type="ECO:0000256" key="13">
    <source>
        <dbReference type="ARBA" id="ARBA00047833"/>
    </source>
</evidence>
<comment type="subcellular location">
    <subcellularLocation>
        <location evidence="1 14">Cytoplasm</location>
    </subcellularLocation>
</comment>
<evidence type="ECO:0000256" key="8">
    <source>
        <dbReference type="ARBA" id="ARBA00022840"/>
    </source>
</evidence>
<keyword evidence="10 14" id="KW-0573">Peptidoglycan synthesis</keyword>
<keyword evidence="7 14" id="KW-0547">Nucleotide-binding</keyword>
<feature type="domain" description="Mur ligase C-terminal" evidence="16">
    <location>
        <begin position="318"/>
        <end position="447"/>
    </location>
</feature>
<evidence type="ECO:0000256" key="4">
    <source>
        <dbReference type="ARBA" id="ARBA00022490"/>
    </source>
</evidence>
<dbReference type="EC" id="6.3.2.8" evidence="3 14"/>
<comment type="pathway">
    <text evidence="2 14">Cell wall biogenesis; peptidoglycan biosynthesis.</text>
</comment>
<keyword evidence="12 14" id="KW-0961">Cell wall biogenesis/degradation</keyword>
<protein>
    <recommendedName>
        <fullName evidence="3 14">UDP-N-acetylmuramate--L-alanine ligase</fullName>
        <ecNumber evidence="3 14">6.3.2.8</ecNumber>
    </recommendedName>
    <alternativeName>
        <fullName evidence="14">UDP-N-acetylmuramoyl-L-alanine synthetase</fullName>
    </alternativeName>
</protein>
<dbReference type="InterPro" id="IPR013221">
    <property type="entry name" value="Mur_ligase_cen"/>
</dbReference>
<evidence type="ECO:0000259" key="15">
    <source>
        <dbReference type="Pfam" id="PF01225"/>
    </source>
</evidence>
<keyword evidence="9 14" id="KW-0133">Cell shape</keyword>
<organism evidence="18 19">
    <name type="scientific">Anaerofustis stercorihominis</name>
    <dbReference type="NCBI Taxonomy" id="214853"/>
    <lineage>
        <taxon>Bacteria</taxon>
        <taxon>Bacillati</taxon>
        <taxon>Bacillota</taxon>
        <taxon>Clostridia</taxon>
        <taxon>Eubacteriales</taxon>
        <taxon>Eubacteriaceae</taxon>
        <taxon>Anaerofustis</taxon>
    </lineage>
</organism>
<evidence type="ECO:0000256" key="7">
    <source>
        <dbReference type="ARBA" id="ARBA00022741"/>
    </source>
</evidence>
<dbReference type="HAMAP" id="MF_00046">
    <property type="entry name" value="MurC"/>
    <property type="match status" value="1"/>
</dbReference>
<reference evidence="18 19" key="1">
    <citation type="submission" date="2018-08" db="EMBL/GenBank/DDBJ databases">
        <title>A genome reference for cultivated species of the human gut microbiota.</title>
        <authorList>
            <person name="Zou Y."/>
            <person name="Xue W."/>
            <person name="Luo G."/>
        </authorList>
    </citation>
    <scope>NUCLEOTIDE SEQUENCE [LARGE SCALE GENOMIC DNA]</scope>
    <source>
        <strain evidence="18 19">AM25-6</strain>
    </source>
</reference>
<evidence type="ECO:0000256" key="3">
    <source>
        <dbReference type="ARBA" id="ARBA00012211"/>
    </source>
</evidence>
<feature type="domain" description="Mur ligase central" evidence="17">
    <location>
        <begin position="115"/>
        <end position="295"/>
    </location>
</feature>
<comment type="catalytic activity">
    <reaction evidence="13 14">
        <text>UDP-N-acetyl-alpha-D-muramate + L-alanine + ATP = UDP-N-acetyl-alpha-D-muramoyl-L-alanine + ADP + phosphate + H(+)</text>
        <dbReference type="Rhea" id="RHEA:23372"/>
        <dbReference type="ChEBI" id="CHEBI:15378"/>
        <dbReference type="ChEBI" id="CHEBI:30616"/>
        <dbReference type="ChEBI" id="CHEBI:43474"/>
        <dbReference type="ChEBI" id="CHEBI:57972"/>
        <dbReference type="ChEBI" id="CHEBI:70757"/>
        <dbReference type="ChEBI" id="CHEBI:83898"/>
        <dbReference type="ChEBI" id="CHEBI:456216"/>
        <dbReference type="EC" id="6.3.2.8"/>
    </reaction>
</comment>
<dbReference type="PANTHER" id="PTHR43445">
    <property type="entry name" value="UDP-N-ACETYLMURAMATE--L-ALANINE LIGASE-RELATED"/>
    <property type="match status" value="1"/>
</dbReference>
<evidence type="ECO:0000256" key="6">
    <source>
        <dbReference type="ARBA" id="ARBA00022618"/>
    </source>
</evidence>
<evidence type="ECO:0000259" key="17">
    <source>
        <dbReference type="Pfam" id="PF08245"/>
    </source>
</evidence>
<dbReference type="GO" id="GO:0005524">
    <property type="term" value="F:ATP binding"/>
    <property type="evidence" value="ECO:0007669"/>
    <property type="project" value="UniProtKB-UniRule"/>
</dbReference>
<dbReference type="Pfam" id="PF01225">
    <property type="entry name" value="Mur_ligase"/>
    <property type="match status" value="1"/>
</dbReference>
<dbReference type="NCBIfam" id="TIGR01082">
    <property type="entry name" value="murC"/>
    <property type="match status" value="1"/>
</dbReference>
<dbReference type="SUPFAM" id="SSF53244">
    <property type="entry name" value="MurD-like peptide ligases, peptide-binding domain"/>
    <property type="match status" value="1"/>
</dbReference>
<dbReference type="EMBL" id="QUSM01000001">
    <property type="protein sequence ID" value="RGD75775.1"/>
    <property type="molecule type" value="Genomic_DNA"/>
</dbReference>
<dbReference type="InterPro" id="IPR036565">
    <property type="entry name" value="Mur-like_cat_sf"/>
</dbReference>
<dbReference type="GO" id="GO:0009252">
    <property type="term" value="P:peptidoglycan biosynthetic process"/>
    <property type="evidence" value="ECO:0007669"/>
    <property type="project" value="UniProtKB-UniRule"/>
</dbReference>
<dbReference type="UniPathway" id="UPA00219"/>
<dbReference type="Pfam" id="PF08245">
    <property type="entry name" value="Mur_ligase_M"/>
    <property type="match status" value="1"/>
</dbReference>
<evidence type="ECO:0000256" key="11">
    <source>
        <dbReference type="ARBA" id="ARBA00023306"/>
    </source>
</evidence>
<keyword evidence="8 14" id="KW-0067">ATP-binding</keyword>
<dbReference type="SUPFAM" id="SSF53623">
    <property type="entry name" value="MurD-like peptide ligases, catalytic domain"/>
    <property type="match status" value="1"/>
</dbReference>
<keyword evidence="4 14" id="KW-0963">Cytoplasm</keyword>
<dbReference type="Pfam" id="PF02875">
    <property type="entry name" value="Mur_ligase_C"/>
    <property type="match status" value="1"/>
</dbReference>
<keyword evidence="6 14" id="KW-0132">Cell division</keyword>
<evidence type="ECO:0000256" key="1">
    <source>
        <dbReference type="ARBA" id="ARBA00004496"/>
    </source>
</evidence>
<dbReference type="GO" id="GO:0051301">
    <property type="term" value="P:cell division"/>
    <property type="evidence" value="ECO:0007669"/>
    <property type="project" value="UniProtKB-KW"/>
</dbReference>
<dbReference type="PANTHER" id="PTHR43445:SF3">
    <property type="entry name" value="UDP-N-ACETYLMURAMATE--L-ALANINE LIGASE"/>
    <property type="match status" value="1"/>
</dbReference>
<dbReference type="InterPro" id="IPR005758">
    <property type="entry name" value="UDP-N-AcMur_Ala_ligase_MurC"/>
</dbReference>
<evidence type="ECO:0000313" key="19">
    <source>
        <dbReference type="Proteomes" id="UP000261212"/>
    </source>
</evidence>
<dbReference type="SUPFAM" id="SSF51984">
    <property type="entry name" value="MurCD N-terminal domain"/>
    <property type="match status" value="1"/>
</dbReference>
<dbReference type="Proteomes" id="UP000261212">
    <property type="component" value="Unassembled WGS sequence"/>
</dbReference>
<dbReference type="RefSeq" id="WP_117530836.1">
    <property type="nucleotide sequence ID" value="NZ_QUSM01000001.1"/>
</dbReference>
<accession>A0A3E3E3F0</accession>
<dbReference type="InterPro" id="IPR050061">
    <property type="entry name" value="MurCDEF_pg_biosynth"/>
</dbReference>
<gene>
    <name evidence="14 18" type="primary">murC</name>
    <name evidence="18" type="ORF">DW687_00185</name>
</gene>
<dbReference type="GO" id="GO:0005737">
    <property type="term" value="C:cytoplasm"/>
    <property type="evidence" value="ECO:0007669"/>
    <property type="project" value="UniProtKB-SubCell"/>
</dbReference>